<dbReference type="PANTHER" id="PTHR11439:SF483">
    <property type="entry name" value="PEPTIDE SYNTHASE GLIP-LIKE, PUTATIVE (AFU_ORTHOLOGUE AFUA_3G12920)-RELATED"/>
    <property type="match status" value="1"/>
</dbReference>
<gene>
    <name evidence="2" type="ORF">Tci_600384</name>
</gene>
<feature type="compositionally biased region" description="Basic and acidic residues" evidence="1">
    <location>
        <begin position="180"/>
        <end position="194"/>
    </location>
</feature>
<protein>
    <submittedName>
        <fullName evidence="2">Uncharacterized mitochondrial protein AtMg00810-like</fullName>
    </submittedName>
</protein>
<dbReference type="PANTHER" id="PTHR11439">
    <property type="entry name" value="GAG-POL-RELATED RETROTRANSPOSON"/>
    <property type="match status" value="1"/>
</dbReference>
<dbReference type="EMBL" id="BKCJ010398094">
    <property type="protein sequence ID" value="GFA28412.1"/>
    <property type="molecule type" value="Genomic_DNA"/>
</dbReference>
<dbReference type="AlphaFoldDB" id="A0A699JE19"/>
<organism evidence="2">
    <name type="scientific">Tanacetum cinerariifolium</name>
    <name type="common">Dalmatian daisy</name>
    <name type="synonym">Chrysanthemum cinerariifolium</name>
    <dbReference type="NCBI Taxonomy" id="118510"/>
    <lineage>
        <taxon>Eukaryota</taxon>
        <taxon>Viridiplantae</taxon>
        <taxon>Streptophyta</taxon>
        <taxon>Embryophyta</taxon>
        <taxon>Tracheophyta</taxon>
        <taxon>Spermatophyta</taxon>
        <taxon>Magnoliopsida</taxon>
        <taxon>eudicotyledons</taxon>
        <taxon>Gunneridae</taxon>
        <taxon>Pentapetalae</taxon>
        <taxon>asterids</taxon>
        <taxon>campanulids</taxon>
        <taxon>Asterales</taxon>
        <taxon>Asteraceae</taxon>
        <taxon>Asteroideae</taxon>
        <taxon>Anthemideae</taxon>
        <taxon>Anthemidinae</taxon>
        <taxon>Tanacetum</taxon>
    </lineage>
</organism>
<feature type="region of interest" description="Disordered" evidence="1">
    <location>
        <begin position="152"/>
        <end position="198"/>
    </location>
</feature>
<sequence>MGELTFFLGLQVKQKKESIFISQDTYVAKILKKFGFSKVKTVSTPMETQTPLLKDEDGEEVDIHIYRSMIGSLMYLTSSRPDIMFAVCACARYQVKPKVSHLHTCKKQTVVANSISKAEYVVASSSYGQIHVLVYGMKVIITESSVRRDLQLADKDGDGPRHQDTMRDTSAHTSSSDNEALDKEDTSKQERIDEIDVDEDIGLVSTHDDVSTQDNIVQDEGIKDVGEEKVVEVVTNAKMIIDVIVDVAQVTTAIADIPECC</sequence>
<feature type="compositionally biased region" description="Basic and acidic residues" evidence="1">
    <location>
        <begin position="152"/>
        <end position="170"/>
    </location>
</feature>
<reference evidence="2" key="1">
    <citation type="journal article" date="2019" name="Sci. Rep.">
        <title>Draft genome of Tanacetum cinerariifolium, the natural source of mosquito coil.</title>
        <authorList>
            <person name="Yamashiro T."/>
            <person name="Shiraishi A."/>
            <person name="Satake H."/>
            <person name="Nakayama K."/>
        </authorList>
    </citation>
    <scope>NUCLEOTIDE SEQUENCE</scope>
</reference>
<accession>A0A699JE19</accession>
<name>A0A699JE19_TANCI</name>
<evidence type="ECO:0000313" key="2">
    <source>
        <dbReference type="EMBL" id="GFA28412.1"/>
    </source>
</evidence>
<proteinExistence type="predicted"/>
<evidence type="ECO:0000256" key="1">
    <source>
        <dbReference type="SAM" id="MobiDB-lite"/>
    </source>
</evidence>
<comment type="caution">
    <text evidence="2">The sequence shown here is derived from an EMBL/GenBank/DDBJ whole genome shotgun (WGS) entry which is preliminary data.</text>
</comment>